<feature type="transmembrane region" description="Helical" evidence="6">
    <location>
        <begin position="462"/>
        <end position="483"/>
    </location>
</feature>
<dbReference type="EMBL" id="JH668354">
    <property type="protein sequence ID" value="KAG6448214.1"/>
    <property type="molecule type" value="Genomic_DNA"/>
</dbReference>
<keyword evidence="2" id="KW-0813">Transport</keyword>
<dbReference type="InterPro" id="IPR036259">
    <property type="entry name" value="MFS_trans_sf"/>
</dbReference>
<dbReference type="PROSITE" id="PS50850">
    <property type="entry name" value="MFS"/>
    <property type="match status" value="1"/>
</dbReference>
<dbReference type="InterPro" id="IPR011701">
    <property type="entry name" value="MFS"/>
</dbReference>
<dbReference type="InterPro" id="IPR020846">
    <property type="entry name" value="MFS_dom"/>
</dbReference>
<feature type="transmembrane region" description="Helical" evidence="6">
    <location>
        <begin position="495"/>
        <end position="517"/>
    </location>
</feature>
<proteinExistence type="predicted"/>
<feature type="transmembrane region" description="Helical" evidence="6">
    <location>
        <begin position="523"/>
        <end position="544"/>
    </location>
</feature>
<dbReference type="Gene3D" id="1.20.1250.20">
    <property type="entry name" value="MFS general substrate transporter like domains"/>
    <property type="match status" value="1"/>
</dbReference>
<keyword evidence="3 6" id="KW-0812">Transmembrane</keyword>
<keyword evidence="5 6" id="KW-0472">Membrane</keyword>
<feature type="transmembrane region" description="Helical" evidence="6">
    <location>
        <begin position="205"/>
        <end position="224"/>
    </location>
</feature>
<dbReference type="OrthoDB" id="3936150at2759"/>
<evidence type="ECO:0000313" key="8">
    <source>
        <dbReference type="EMBL" id="KAG6448214.1"/>
    </source>
</evidence>
<reference evidence="8" key="2">
    <citation type="submission" date="2020-12" db="EMBL/GenBank/DDBJ databases">
        <authorList>
            <person name="Kanost M."/>
        </authorList>
    </citation>
    <scope>NUCLEOTIDE SEQUENCE</scope>
</reference>
<feature type="transmembrane region" description="Helical" evidence="6">
    <location>
        <begin position="74"/>
        <end position="94"/>
    </location>
</feature>
<dbReference type="PANTHER" id="PTHR23511">
    <property type="entry name" value="SYNAPTIC VESICLE GLYCOPROTEIN 2"/>
    <property type="match status" value="1"/>
</dbReference>
<evidence type="ECO:0000256" key="6">
    <source>
        <dbReference type="SAM" id="Phobius"/>
    </source>
</evidence>
<dbReference type="Pfam" id="PF07690">
    <property type="entry name" value="MFS_1"/>
    <property type="match status" value="1"/>
</dbReference>
<keyword evidence="4 6" id="KW-1133">Transmembrane helix</keyword>
<accession>A0A921YYW2</accession>
<evidence type="ECO:0000256" key="5">
    <source>
        <dbReference type="ARBA" id="ARBA00023136"/>
    </source>
</evidence>
<evidence type="ECO:0000259" key="7">
    <source>
        <dbReference type="PROSITE" id="PS50850"/>
    </source>
</evidence>
<evidence type="ECO:0000256" key="2">
    <source>
        <dbReference type="ARBA" id="ARBA00022448"/>
    </source>
</evidence>
<evidence type="ECO:0000256" key="3">
    <source>
        <dbReference type="ARBA" id="ARBA00022692"/>
    </source>
</evidence>
<dbReference type="Proteomes" id="UP000791440">
    <property type="component" value="Unassembled WGS sequence"/>
</dbReference>
<name>A0A921YYW2_MANSE</name>
<evidence type="ECO:0000313" key="9">
    <source>
        <dbReference type="Proteomes" id="UP000791440"/>
    </source>
</evidence>
<dbReference type="PANTHER" id="PTHR23511:SF38">
    <property type="entry name" value="SYNAPTIC VESICLE 2-RELATED PROTEIN-LIKE PROTEIN"/>
    <property type="match status" value="1"/>
</dbReference>
<feature type="domain" description="Major facilitator superfamily (MFS) profile" evidence="7">
    <location>
        <begin position="40"/>
        <end position="547"/>
    </location>
</feature>
<comment type="subcellular location">
    <subcellularLocation>
        <location evidence="1">Membrane</location>
        <topology evidence="1">Multi-pass membrane protein</topology>
    </subcellularLocation>
</comment>
<dbReference type="AlphaFoldDB" id="A0A921YYW2"/>
<protein>
    <recommendedName>
        <fullName evidence="7">Major facilitator superfamily (MFS) profile domain-containing protein</fullName>
    </recommendedName>
</protein>
<dbReference type="GO" id="GO:0022857">
    <property type="term" value="F:transmembrane transporter activity"/>
    <property type="evidence" value="ECO:0007669"/>
    <property type="project" value="InterPro"/>
</dbReference>
<evidence type="ECO:0000256" key="4">
    <source>
        <dbReference type="ARBA" id="ARBA00022989"/>
    </source>
</evidence>
<feature type="transmembrane region" description="Helical" evidence="6">
    <location>
        <begin position="306"/>
        <end position="325"/>
    </location>
</feature>
<evidence type="ECO:0000256" key="1">
    <source>
        <dbReference type="ARBA" id="ARBA00004141"/>
    </source>
</evidence>
<feature type="transmembrane region" description="Helical" evidence="6">
    <location>
        <begin position="131"/>
        <end position="152"/>
    </location>
</feature>
<feature type="transmembrane region" description="Helical" evidence="6">
    <location>
        <begin position="398"/>
        <end position="419"/>
    </location>
</feature>
<reference evidence="8" key="1">
    <citation type="journal article" date="2016" name="Insect Biochem. Mol. Biol.">
        <title>Multifaceted biological insights from a draft genome sequence of the tobacco hornworm moth, Manduca sexta.</title>
        <authorList>
            <person name="Kanost M.R."/>
            <person name="Arrese E.L."/>
            <person name="Cao X."/>
            <person name="Chen Y.R."/>
            <person name="Chellapilla S."/>
            <person name="Goldsmith M.R."/>
            <person name="Grosse-Wilde E."/>
            <person name="Heckel D.G."/>
            <person name="Herndon N."/>
            <person name="Jiang H."/>
            <person name="Papanicolaou A."/>
            <person name="Qu J."/>
            <person name="Soulages J.L."/>
            <person name="Vogel H."/>
            <person name="Walters J."/>
            <person name="Waterhouse R.M."/>
            <person name="Ahn S.J."/>
            <person name="Almeida F.C."/>
            <person name="An C."/>
            <person name="Aqrawi P."/>
            <person name="Bretschneider A."/>
            <person name="Bryant W.B."/>
            <person name="Bucks S."/>
            <person name="Chao H."/>
            <person name="Chevignon G."/>
            <person name="Christen J.M."/>
            <person name="Clarke D.F."/>
            <person name="Dittmer N.T."/>
            <person name="Ferguson L.C.F."/>
            <person name="Garavelou S."/>
            <person name="Gordon K.H.J."/>
            <person name="Gunaratna R.T."/>
            <person name="Han Y."/>
            <person name="Hauser F."/>
            <person name="He Y."/>
            <person name="Heidel-Fischer H."/>
            <person name="Hirsh A."/>
            <person name="Hu Y."/>
            <person name="Jiang H."/>
            <person name="Kalra D."/>
            <person name="Klinner C."/>
            <person name="Konig C."/>
            <person name="Kovar C."/>
            <person name="Kroll A.R."/>
            <person name="Kuwar S.S."/>
            <person name="Lee S.L."/>
            <person name="Lehman R."/>
            <person name="Li K."/>
            <person name="Li Z."/>
            <person name="Liang H."/>
            <person name="Lovelace S."/>
            <person name="Lu Z."/>
            <person name="Mansfield J.H."/>
            <person name="McCulloch K.J."/>
            <person name="Mathew T."/>
            <person name="Morton B."/>
            <person name="Muzny D.M."/>
            <person name="Neunemann D."/>
            <person name="Ongeri F."/>
            <person name="Pauchet Y."/>
            <person name="Pu L.L."/>
            <person name="Pyrousis I."/>
            <person name="Rao X.J."/>
            <person name="Redding A."/>
            <person name="Roesel C."/>
            <person name="Sanchez-Gracia A."/>
            <person name="Schaack S."/>
            <person name="Shukla A."/>
            <person name="Tetreau G."/>
            <person name="Wang Y."/>
            <person name="Xiong G.H."/>
            <person name="Traut W."/>
            <person name="Walsh T.K."/>
            <person name="Worley K.C."/>
            <person name="Wu D."/>
            <person name="Wu W."/>
            <person name="Wu Y.Q."/>
            <person name="Zhang X."/>
            <person name="Zou Z."/>
            <person name="Zucker H."/>
            <person name="Briscoe A.D."/>
            <person name="Burmester T."/>
            <person name="Clem R.J."/>
            <person name="Feyereisen R."/>
            <person name="Grimmelikhuijzen C.J.P."/>
            <person name="Hamodrakas S.J."/>
            <person name="Hansson B.S."/>
            <person name="Huguet E."/>
            <person name="Jermiin L.S."/>
            <person name="Lan Q."/>
            <person name="Lehman H.K."/>
            <person name="Lorenzen M."/>
            <person name="Merzendorfer H."/>
            <person name="Michalopoulos I."/>
            <person name="Morton D.B."/>
            <person name="Muthukrishnan S."/>
            <person name="Oakeshott J.G."/>
            <person name="Palmer W."/>
            <person name="Park Y."/>
            <person name="Passarelli A.L."/>
            <person name="Rozas J."/>
            <person name="Schwartz L.M."/>
            <person name="Smith W."/>
            <person name="Southgate A."/>
            <person name="Vilcinskas A."/>
            <person name="Vogt R."/>
            <person name="Wang P."/>
            <person name="Werren J."/>
            <person name="Yu X.Q."/>
            <person name="Zhou J.J."/>
            <person name="Brown S.J."/>
            <person name="Scherer S.E."/>
            <person name="Richards S."/>
            <person name="Blissard G.W."/>
        </authorList>
    </citation>
    <scope>NUCLEOTIDE SEQUENCE</scope>
</reference>
<comment type="caution">
    <text evidence="8">The sequence shown here is derived from an EMBL/GenBank/DDBJ whole genome shotgun (WGS) entry which is preliminary data.</text>
</comment>
<feature type="transmembrane region" description="Helical" evidence="6">
    <location>
        <begin position="164"/>
        <end position="185"/>
    </location>
</feature>
<keyword evidence="9" id="KW-1185">Reference proteome</keyword>
<gene>
    <name evidence="8" type="ORF">O3G_MSEX005379</name>
</gene>
<organism evidence="8 9">
    <name type="scientific">Manduca sexta</name>
    <name type="common">Tobacco hawkmoth</name>
    <name type="synonym">Tobacco hornworm</name>
    <dbReference type="NCBI Taxonomy" id="7130"/>
    <lineage>
        <taxon>Eukaryota</taxon>
        <taxon>Metazoa</taxon>
        <taxon>Ecdysozoa</taxon>
        <taxon>Arthropoda</taxon>
        <taxon>Hexapoda</taxon>
        <taxon>Insecta</taxon>
        <taxon>Pterygota</taxon>
        <taxon>Neoptera</taxon>
        <taxon>Endopterygota</taxon>
        <taxon>Lepidoptera</taxon>
        <taxon>Glossata</taxon>
        <taxon>Ditrysia</taxon>
        <taxon>Bombycoidea</taxon>
        <taxon>Sphingidae</taxon>
        <taxon>Sphinginae</taxon>
        <taxon>Sphingini</taxon>
        <taxon>Manduca</taxon>
    </lineage>
</organism>
<dbReference type="GO" id="GO:0016020">
    <property type="term" value="C:membrane"/>
    <property type="evidence" value="ECO:0007669"/>
    <property type="project" value="UniProtKB-SubCell"/>
</dbReference>
<dbReference type="SUPFAM" id="SSF103473">
    <property type="entry name" value="MFS general substrate transporter"/>
    <property type="match status" value="1"/>
</dbReference>
<sequence length="577" mass="61840">MVCKVTPELPNRTERKEVQEVADYETALDAAGYGRFSRSALGACVCAFFASGVENCAMSYVLPAARCELQLSTYQAGLINMAFMSGGVASAFFWGIVGDVYGRKNTLSLTLLLDAAITLAQSTVADYRLLLAARTINGFVIGGPATLVFSYLSDLVGEKKRQLYLSIVGMSFVAAWVILPALAWLVIPFKLPDYPTILPISSWRLYLALGSLPGFIAGVWVLYLPESPRLLLDTNRGDRALKLMEYIHKGNFGKNAVFKIKKLIPDNIFVAKTLNGEENRTKDLFMNVLKDLKVFISKSYVMKSSLILFVFFANMSAGFGLNMWIPELLLRMQGRECKLAAANRTGNATVSNATIAWKELTKLYASYPKPEQIIGYNDSEFGHEGREDTCDATMDTEVFTSGLIVGACCVLGNAACAILCARGGARGVKRAAAACAGACALACACLAASACACSNSNKMAVAAAAALNAASLNGNVLLIRLLLHALPAKLSGLGICWGAWWGRAGGVVSNLAVGVLLDFSCPAPFIAVAALLALSIGGIMVIKLEDNNEEAVQKEETDQESGAEKNLGLDRYISTYM</sequence>
<feature type="transmembrane region" description="Helical" evidence="6">
    <location>
        <begin position="431"/>
        <end position="450"/>
    </location>
</feature>